<sequence length="785" mass="86831">MNTSETYDSNFLCNSSPDQNGKVTQYEYDAQGRLAAVIDALNQRTEYGYDLAGNLTSVKDASNHVTEYRYDALNRRVDTVLPMGQLSRVTYDAVGNMASFTNANGETITYEYDALNRLTKKVLPSETFTMTYASIGKLASVTDSRGTTTYSYDARQRLTEQIDPDGQFLRYGYNAANLRTAITTASGTTTFTYDKYKELQTVTDATGAVTTYNYDKAGNLIETDLANGVIEKRSYDLLNRLTQIESKKDSTVIFSAAYTLDNAGMRTKVVENLAGYSRTVNYTYDGLYRLLSENDGVSGTSYTYSPTGNRLTKTSGGVTANYVYDANDRLLTDGTATFTYDSNGNKKTETKDGVTTTYTWDAENRLKATEGGGTSTVYDYDYSGIRVSQTVNGVETRFLVDKNRNYAQVLAEYAPSGTVFASYTYGSDLISQDRNGTKSFYVYDGLGSTRALTDATGNVTDTYNYDAYGNLSSSTGTTVNSYLYAGEQFDKNLGDYYLRDRYYSTDIGRFTQRDRFDGVMNNPLSLNRYGYTHGNPVNGTDPSGMFLLEQAAVNRIIATLAAIYFVSYSRGSSGSRLTGLPQSERPIPPISLAEGLPLQVSIRELNTCASLNDPYCSRTGIPTVVYTAKDLPGHASHINAAQNGQGNTISSDARNPSIFPQYRLPATLHYGSEQPRTFLDRTSHCNQSARDAWTSQFHWISPACDEYPFNSSIEGGETRYNMGYVSLQLLDDLESSTQGGLMGAFYQRARVNFGDIFGVVTMPNNAGERSFWITREGRTERPIGW</sequence>
<dbReference type="InterPro" id="IPR050708">
    <property type="entry name" value="T6SS_VgrG/RHS"/>
</dbReference>
<dbReference type="InterPro" id="IPR056823">
    <property type="entry name" value="TEN-like_YD-shell"/>
</dbReference>
<accession>A0A9X4M9P3</accession>
<evidence type="ECO:0000259" key="2">
    <source>
        <dbReference type="Pfam" id="PF14040"/>
    </source>
</evidence>
<dbReference type="Gene3D" id="2.180.10.10">
    <property type="entry name" value="RHS repeat-associated core"/>
    <property type="match status" value="1"/>
</dbReference>
<dbReference type="Proteomes" id="UP001152872">
    <property type="component" value="Unassembled WGS sequence"/>
</dbReference>
<keyword evidence="1" id="KW-0677">Repeat</keyword>
<dbReference type="Pfam" id="PF05593">
    <property type="entry name" value="RHS_repeat"/>
    <property type="match status" value="5"/>
</dbReference>
<dbReference type="PANTHER" id="PTHR32305">
    <property type="match status" value="1"/>
</dbReference>
<dbReference type="NCBIfam" id="TIGR03696">
    <property type="entry name" value="Rhs_assc_core"/>
    <property type="match status" value="1"/>
</dbReference>
<dbReference type="PANTHER" id="PTHR32305:SF17">
    <property type="entry name" value="TRNA NUCLEASE WAPA"/>
    <property type="match status" value="1"/>
</dbReference>
<feature type="domain" description="Deoxyribonuclease NucA/NucB" evidence="2">
    <location>
        <begin position="681"/>
        <end position="760"/>
    </location>
</feature>
<reference evidence="4" key="1">
    <citation type="submission" date="2019-05" db="EMBL/GenBank/DDBJ databases">
        <title>Whole genome sequencing of Pseudanabaena catenata USMAC16.</title>
        <authorList>
            <person name="Khan Z."/>
            <person name="Omar W.M."/>
            <person name="Convey P."/>
            <person name="Merican F."/>
            <person name="Najimudin N."/>
        </authorList>
    </citation>
    <scope>NUCLEOTIDE SEQUENCE</scope>
    <source>
        <strain evidence="4">USMAC16</strain>
    </source>
</reference>
<dbReference type="EMBL" id="VBTY01000181">
    <property type="protein sequence ID" value="MDG3496403.1"/>
    <property type="molecule type" value="Genomic_DNA"/>
</dbReference>
<proteinExistence type="predicted"/>
<name>A0A9X4M9P3_9CYAN</name>
<evidence type="ECO:0000259" key="3">
    <source>
        <dbReference type="Pfam" id="PF25023"/>
    </source>
</evidence>
<keyword evidence="5" id="KW-1185">Reference proteome</keyword>
<protein>
    <submittedName>
        <fullName evidence="4">RHS repeat-associated core domain-containing protein</fullName>
    </submittedName>
</protein>
<dbReference type="InterPro" id="IPR022385">
    <property type="entry name" value="Rhs_assc_core"/>
</dbReference>
<comment type="caution">
    <text evidence="4">The sequence shown here is derived from an EMBL/GenBank/DDBJ whole genome shotgun (WGS) entry which is preliminary data.</text>
</comment>
<evidence type="ECO:0000313" key="5">
    <source>
        <dbReference type="Proteomes" id="UP001152872"/>
    </source>
</evidence>
<dbReference type="InterPro" id="IPR029476">
    <property type="entry name" value="DNase_NucA_NucB"/>
</dbReference>
<gene>
    <name evidence="4" type="ORF">FEV09_17840</name>
</gene>
<evidence type="ECO:0000256" key="1">
    <source>
        <dbReference type="ARBA" id="ARBA00022737"/>
    </source>
</evidence>
<organism evidence="4 5">
    <name type="scientific">Pseudanabaena catenata USMAC16</name>
    <dbReference type="NCBI Taxonomy" id="1855837"/>
    <lineage>
        <taxon>Bacteria</taxon>
        <taxon>Bacillati</taxon>
        <taxon>Cyanobacteriota</taxon>
        <taxon>Cyanophyceae</taxon>
        <taxon>Pseudanabaenales</taxon>
        <taxon>Pseudanabaenaceae</taxon>
        <taxon>Pseudanabaena</taxon>
    </lineage>
</organism>
<dbReference type="AlphaFoldDB" id="A0A9X4M9P3"/>
<dbReference type="InterPro" id="IPR006530">
    <property type="entry name" value="YD"/>
</dbReference>
<dbReference type="NCBIfam" id="TIGR01643">
    <property type="entry name" value="YD_repeat_2x"/>
    <property type="match status" value="6"/>
</dbReference>
<feature type="domain" description="Teneurin-like YD-shell" evidence="3">
    <location>
        <begin position="230"/>
        <end position="537"/>
    </location>
</feature>
<dbReference type="Pfam" id="PF25023">
    <property type="entry name" value="TEN_YD-shell"/>
    <property type="match status" value="1"/>
</dbReference>
<dbReference type="Pfam" id="PF14040">
    <property type="entry name" value="DNase_NucA_NucB"/>
    <property type="match status" value="1"/>
</dbReference>
<evidence type="ECO:0000313" key="4">
    <source>
        <dbReference type="EMBL" id="MDG3496403.1"/>
    </source>
</evidence>
<dbReference type="InterPro" id="IPR031325">
    <property type="entry name" value="RHS_repeat"/>
</dbReference>